<dbReference type="AlphaFoldDB" id="A0A2P5AKR4"/>
<protein>
    <submittedName>
        <fullName evidence="2">Uncharacterized protein</fullName>
    </submittedName>
</protein>
<evidence type="ECO:0000256" key="1">
    <source>
        <dbReference type="SAM" id="MobiDB-lite"/>
    </source>
</evidence>
<feature type="non-terminal residue" evidence="2">
    <location>
        <position position="1"/>
    </location>
</feature>
<comment type="caution">
    <text evidence="2">The sequence shown here is derived from an EMBL/GenBank/DDBJ whole genome shotgun (WGS) entry which is preliminary data.</text>
</comment>
<proteinExistence type="predicted"/>
<organism evidence="2 3">
    <name type="scientific">Parasponia andersonii</name>
    <name type="common">Sponia andersonii</name>
    <dbReference type="NCBI Taxonomy" id="3476"/>
    <lineage>
        <taxon>Eukaryota</taxon>
        <taxon>Viridiplantae</taxon>
        <taxon>Streptophyta</taxon>
        <taxon>Embryophyta</taxon>
        <taxon>Tracheophyta</taxon>
        <taxon>Spermatophyta</taxon>
        <taxon>Magnoliopsida</taxon>
        <taxon>eudicotyledons</taxon>
        <taxon>Gunneridae</taxon>
        <taxon>Pentapetalae</taxon>
        <taxon>rosids</taxon>
        <taxon>fabids</taxon>
        <taxon>Rosales</taxon>
        <taxon>Cannabaceae</taxon>
        <taxon>Parasponia</taxon>
    </lineage>
</organism>
<accession>A0A2P5AKR4</accession>
<feature type="region of interest" description="Disordered" evidence="1">
    <location>
        <begin position="191"/>
        <end position="210"/>
    </location>
</feature>
<gene>
    <name evidence="2" type="ORF">PanWU01x14_322590</name>
</gene>
<reference evidence="3" key="1">
    <citation type="submission" date="2016-06" db="EMBL/GenBank/DDBJ databases">
        <title>Parallel loss of symbiosis genes in relatives of nitrogen-fixing non-legume Parasponia.</title>
        <authorList>
            <person name="Van Velzen R."/>
            <person name="Holmer R."/>
            <person name="Bu F."/>
            <person name="Rutten L."/>
            <person name="Van Zeijl A."/>
            <person name="Liu W."/>
            <person name="Santuari L."/>
            <person name="Cao Q."/>
            <person name="Sharma T."/>
            <person name="Shen D."/>
            <person name="Roswanjaya Y."/>
            <person name="Wardhani T."/>
            <person name="Kalhor M.S."/>
            <person name="Jansen J."/>
            <person name="Van den Hoogen J."/>
            <person name="Gungor B."/>
            <person name="Hartog M."/>
            <person name="Hontelez J."/>
            <person name="Verver J."/>
            <person name="Yang W.-C."/>
            <person name="Schijlen E."/>
            <person name="Repin R."/>
            <person name="Schilthuizen M."/>
            <person name="Schranz E."/>
            <person name="Heidstra R."/>
            <person name="Miyata K."/>
            <person name="Fedorova E."/>
            <person name="Kohlen W."/>
            <person name="Bisseling T."/>
            <person name="Smit S."/>
            <person name="Geurts R."/>
        </authorList>
    </citation>
    <scope>NUCLEOTIDE SEQUENCE [LARGE SCALE GENOMIC DNA]</scope>
    <source>
        <strain evidence="3">cv. WU1-14</strain>
    </source>
</reference>
<feature type="compositionally biased region" description="Basic and acidic residues" evidence="1">
    <location>
        <begin position="199"/>
        <end position="210"/>
    </location>
</feature>
<keyword evidence="3" id="KW-1185">Reference proteome</keyword>
<dbReference type="OrthoDB" id="10288995at2759"/>
<evidence type="ECO:0000313" key="3">
    <source>
        <dbReference type="Proteomes" id="UP000237105"/>
    </source>
</evidence>
<feature type="region of interest" description="Disordered" evidence="1">
    <location>
        <begin position="38"/>
        <end position="111"/>
    </location>
</feature>
<dbReference type="Proteomes" id="UP000237105">
    <property type="component" value="Unassembled WGS sequence"/>
</dbReference>
<feature type="compositionally biased region" description="Basic and acidic residues" evidence="1">
    <location>
        <begin position="82"/>
        <end position="91"/>
    </location>
</feature>
<name>A0A2P5AKR4_PARAD</name>
<evidence type="ECO:0000313" key="2">
    <source>
        <dbReference type="EMBL" id="PON37138.1"/>
    </source>
</evidence>
<sequence>YATKGKENKTVANQQNNQKAFFLHLVIIFFPNKNHPKNKQNNSPLLQHAIRPCGQPSEETQSTRRQLAPEPWRPKHIQPPQSHHDSDRHGVETSSSNQAKDHEQETRPWVSPAYQRLKTFTLRSHISNHSLNPSRHAPQPIIPHSNHICAAACWERIKFLIQFVGVNTLSMRQPGVHVRWVPRLEAVPPESNKCHVKQHSGDNELGKRHQ</sequence>
<dbReference type="EMBL" id="JXTB01000540">
    <property type="protein sequence ID" value="PON37138.1"/>
    <property type="molecule type" value="Genomic_DNA"/>
</dbReference>